<keyword evidence="4" id="KW-0862">Zinc</keyword>
<feature type="non-terminal residue" evidence="10">
    <location>
        <position position="1"/>
    </location>
</feature>
<evidence type="ECO:0000256" key="7">
    <source>
        <dbReference type="SAM" id="Coils"/>
    </source>
</evidence>
<accession>A0ABS2YSU3</accession>
<dbReference type="PANTHER" id="PTHR25465:SF14">
    <property type="entry name" value="E3 UBIQUITIN-PROTEIN LIGASE TRIM65"/>
    <property type="match status" value="1"/>
</dbReference>
<dbReference type="InterPro" id="IPR043136">
    <property type="entry name" value="B30.2/SPRY_sf"/>
</dbReference>
<dbReference type="SMART" id="SM00449">
    <property type="entry name" value="SPRY"/>
    <property type="match status" value="1"/>
</dbReference>
<reference evidence="10" key="1">
    <citation type="journal article" date="2021" name="Cell">
        <title>Tracing the genetic footprints of vertebrate landing in non-teleost ray-finned fishes.</title>
        <authorList>
            <person name="Bi X."/>
            <person name="Wang K."/>
            <person name="Yang L."/>
            <person name="Pan H."/>
            <person name="Jiang H."/>
            <person name="Wei Q."/>
            <person name="Fang M."/>
            <person name="Yu H."/>
            <person name="Zhu C."/>
            <person name="Cai Y."/>
            <person name="He Y."/>
            <person name="Gan X."/>
            <person name="Zeng H."/>
            <person name="Yu D."/>
            <person name="Zhu Y."/>
            <person name="Jiang H."/>
            <person name="Qiu Q."/>
            <person name="Yang H."/>
            <person name="Zhang Y.E."/>
            <person name="Wang W."/>
            <person name="Zhu M."/>
            <person name="He S."/>
            <person name="Zhang G."/>
        </authorList>
    </citation>
    <scope>NUCLEOTIDE SEQUENCE</scope>
    <source>
        <strain evidence="10">Bchr_001</strain>
    </source>
</reference>
<evidence type="ECO:0000256" key="2">
    <source>
        <dbReference type="ARBA" id="ARBA00022723"/>
    </source>
</evidence>
<evidence type="ECO:0000256" key="1">
    <source>
        <dbReference type="ARBA" id="ARBA00022588"/>
    </source>
</evidence>
<evidence type="ECO:0000259" key="9">
    <source>
        <dbReference type="PROSITE" id="PS50188"/>
    </source>
</evidence>
<keyword evidence="5" id="KW-0391">Immunity</keyword>
<proteinExistence type="predicted"/>
<evidence type="ECO:0000256" key="6">
    <source>
        <dbReference type="PROSITE-ProRule" id="PRU00175"/>
    </source>
</evidence>
<dbReference type="InterPro" id="IPR001841">
    <property type="entry name" value="Znf_RING"/>
</dbReference>
<dbReference type="EMBL" id="JAAWVN010002114">
    <property type="protein sequence ID" value="MBN3289305.1"/>
    <property type="molecule type" value="Genomic_DNA"/>
</dbReference>
<dbReference type="InterPro" id="IPR006574">
    <property type="entry name" value="PRY"/>
</dbReference>
<dbReference type="InterPro" id="IPR003879">
    <property type="entry name" value="Butyrophylin_SPRY"/>
</dbReference>
<keyword evidence="3 6" id="KW-0863">Zinc-finger</keyword>
<dbReference type="InterPro" id="IPR017907">
    <property type="entry name" value="Znf_RING_CS"/>
</dbReference>
<protein>
    <submittedName>
        <fullName evidence="10">TRI16 protein</fullName>
    </submittedName>
</protein>
<evidence type="ECO:0000259" key="8">
    <source>
        <dbReference type="PROSITE" id="PS50089"/>
    </source>
</evidence>
<gene>
    <name evidence="10" type="primary">Trim16_12</name>
    <name evidence="10" type="ORF">GTO92_0016020</name>
</gene>
<feature type="non-terminal residue" evidence="10">
    <location>
        <position position="538"/>
    </location>
</feature>
<evidence type="ECO:0000256" key="5">
    <source>
        <dbReference type="ARBA" id="ARBA00022859"/>
    </source>
</evidence>
<dbReference type="PROSITE" id="PS50089">
    <property type="entry name" value="ZF_RING_2"/>
    <property type="match status" value="1"/>
</dbReference>
<feature type="coiled-coil region" evidence="7">
    <location>
        <begin position="157"/>
        <end position="259"/>
    </location>
</feature>
<feature type="domain" description="B30.2/SPRY" evidence="9">
    <location>
        <begin position="324"/>
        <end position="519"/>
    </location>
</feature>
<dbReference type="Proteomes" id="UP001166052">
    <property type="component" value="Unassembled WGS sequence"/>
</dbReference>
<dbReference type="Pfam" id="PF13765">
    <property type="entry name" value="PRY"/>
    <property type="match status" value="1"/>
</dbReference>
<dbReference type="Pfam" id="PF00622">
    <property type="entry name" value="SPRY"/>
    <property type="match status" value="1"/>
</dbReference>
<dbReference type="InterPro" id="IPR013083">
    <property type="entry name" value="Znf_RING/FYVE/PHD"/>
</dbReference>
<dbReference type="PANTHER" id="PTHR25465">
    <property type="entry name" value="B-BOX DOMAIN CONTAINING"/>
    <property type="match status" value="1"/>
</dbReference>
<dbReference type="PROSITE" id="PS00518">
    <property type="entry name" value="ZF_RING_1"/>
    <property type="match status" value="1"/>
</dbReference>
<keyword evidence="11" id="KW-1185">Reference proteome</keyword>
<dbReference type="InterPro" id="IPR013320">
    <property type="entry name" value="ConA-like_dom_sf"/>
</dbReference>
<dbReference type="PROSITE" id="PS50188">
    <property type="entry name" value="B302_SPRY"/>
    <property type="match status" value="1"/>
</dbReference>
<dbReference type="SUPFAM" id="SSF57850">
    <property type="entry name" value="RING/U-box"/>
    <property type="match status" value="1"/>
</dbReference>
<feature type="domain" description="RING-type" evidence="8">
    <location>
        <begin position="15"/>
        <end position="55"/>
    </location>
</feature>
<dbReference type="Pfam" id="PF25600">
    <property type="entry name" value="TRIM_CC"/>
    <property type="match status" value="1"/>
</dbReference>
<organism evidence="10 11">
    <name type="scientific">Polypterus senegalus</name>
    <name type="common">Senegal bichir</name>
    <dbReference type="NCBI Taxonomy" id="55291"/>
    <lineage>
        <taxon>Eukaryota</taxon>
        <taxon>Metazoa</taxon>
        <taxon>Chordata</taxon>
        <taxon>Craniata</taxon>
        <taxon>Vertebrata</taxon>
        <taxon>Euteleostomi</taxon>
        <taxon>Actinopterygii</taxon>
        <taxon>Polypteriformes</taxon>
        <taxon>Polypteridae</taxon>
        <taxon>Polypterus</taxon>
    </lineage>
</organism>
<comment type="caution">
    <text evidence="10">The sequence shown here is derived from an EMBL/GenBank/DDBJ whole genome shotgun (WGS) entry which is preliminary data.</text>
</comment>
<dbReference type="InterPro" id="IPR051051">
    <property type="entry name" value="E3_ubiq-ligase_TRIM/RNF"/>
</dbReference>
<dbReference type="CDD" id="cd16040">
    <property type="entry name" value="SPRY_PRY_SNTX"/>
    <property type="match status" value="1"/>
</dbReference>
<sequence>MAEGNLLAFQDSITCSICLDTLRDPVSILCGHNYCKECLSDFWDQTENCICPKCRETFNPRPVLKKNTQMDDIIEKLRNQWIESPAHVPLCEDHIQAPEKNHNPIPPAPVGNQQMNLCNQIKKTLGSSCRSDQVSICSGGLKGCEIEAPETERAEKQLQMEKSLTEIQKRIEESERKLKEMRQTVNLIKISAEMEVQENAKVFNDLIHSIEETLKKETERIKAQEKIKVEEAEGVMEKLEKEIEELKRRNAEMTELLQTGDHIHFLQTFSSHGFPPEEDIPVTTKFSSENLRKKLNHLKKQVDKINMVETQKITITEVNKAQLSILQSPTPVSREEFLQYSCHLTLNPNTANKRLHLFEENKKVVWMRKNNLFSDHPDRFDSFEQVLCREGLSGGRFYWEVIWNGREAEIGVTYKGISRKGDGDKCLLGYNNKSWCLFCYNYTYCVQHKDERIKITSPRCSRIGVYLDYPAGLLSFYSISDTLTLLHSFQTTFTEPLYPGFGLYFVDSSVTICSLTPQNTHDVKNKKRKCSESINFDV</sequence>
<dbReference type="InterPro" id="IPR001870">
    <property type="entry name" value="B30.2/SPRY"/>
</dbReference>
<keyword evidence="7" id="KW-0175">Coiled coil</keyword>
<evidence type="ECO:0000313" key="10">
    <source>
        <dbReference type="EMBL" id="MBN3289305.1"/>
    </source>
</evidence>
<dbReference type="SMART" id="SM00184">
    <property type="entry name" value="RING"/>
    <property type="match status" value="1"/>
</dbReference>
<dbReference type="Gene3D" id="3.30.40.10">
    <property type="entry name" value="Zinc/RING finger domain, C3HC4 (zinc finger)"/>
    <property type="match status" value="1"/>
</dbReference>
<dbReference type="Pfam" id="PF15227">
    <property type="entry name" value="zf-C3HC4_4"/>
    <property type="match status" value="1"/>
</dbReference>
<dbReference type="SUPFAM" id="SSF49899">
    <property type="entry name" value="Concanavalin A-like lectins/glucanases"/>
    <property type="match status" value="1"/>
</dbReference>
<keyword evidence="1" id="KW-0399">Innate immunity</keyword>
<evidence type="ECO:0000256" key="3">
    <source>
        <dbReference type="ARBA" id="ARBA00022771"/>
    </source>
</evidence>
<evidence type="ECO:0000256" key="4">
    <source>
        <dbReference type="ARBA" id="ARBA00022833"/>
    </source>
</evidence>
<name>A0ABS2YSU3_POLSE</name>
<dbReference type="Gene3D" id="2.60.120.920">
    <property type="match status" value="1"/>
</dbReference>
<evidence type="ECO:0000313" key="11">
    <source>
        <dbReference type="Proteomes" id="UP001166052"/>
    </source>
</evidence>
<dbReference type="SMART" id="SM00589">
    <property type="entry name" value="PRY"/>
    <property type="match status" value="1"/>
</dbReference>
<dbReference type="InterPro" id="IPR003877">
    <property type="entry name" value="SPRY_dom"/>
</dbReference>
<dbReference type="PRINTS" id="PR01407">
    <property type="entry name" value="BUTYPHLNCDUF"/>
</dbReference>
<dbReference type="InterPro" id="IPR058030">
    <property type="entry name" value="TRIM8/14/16/25/29/45/65_CC"/>
</dbReference>
<keyword evidence="2" id="KW-0479">Metal-binding</keyword>